<proteinExistence type="predicted"/>
<dbReference type="Gene3D" id="2.40.10.10">
    <property type="entry name" value="Trypsin-like serine proteases"/>
    <property type="match status" value="1"/>
</dbReference>
<dbReference type="SUPFAM" id="SSF50494">
    <property type="entry name" value="Trypsin-like serine proteases"/>
    <property type="match status" value="1"/>
</dbReference>
<evidence type="ECO:0000313" key="2">
    <source>
        <dbReference type="Proteomes" id="UP000598775"/>
    </source>
</evidence>
<comment type="caution">
    <text evidence="1">The sequence shown here is derived from an EMBL/GenBank/DDBJ whole genome shotgun (WGS) entry which is preliminary data.</text>
</comment>
<dbReference type="EMBL" id="BMGP01000002">
    <property type="protein sequence ID" value="GGF18111.1"/>
    <property type="molecule type" value="Genomic_DNA"/>
</dbReference>
<gene>
    <name evidence="1" type="ORF">GCM10011399_09750</name>
</gene>
<dbReference type="AlphaFoldDB" id="A0A917B4H1"/>
<protein>
    <recommendedName>
        <fullName evidence="3">Serine protease</fullName>
    </recommendedName>
</protein>
<keyword evidence="2" id="KW-1185">Reference proteome</keyword>
<accession>A0A917B4H1</accession>
<sequence>MQLITSELDATWIEHPDGGADIDVSALCLADEAVSLAHALNMQRPPVIDDSEYRFTPAVPDRVMIVGYPFGRNGGATGVGVWVQGTIASEFHLPIDGLPRFLVDSRTRPGMSGSPVYLNPAGRMYNPVGREGLYSVAPEDTTQLVGIYSGRVSSDSDLGFVWHAKTILEVIDGGVPGSVFS</sequence>
<dbReference type="InterPro" id="IPR043504">
    <property type="entry name" value="Peptidase_S1_PA_chymotrypsin"/>
</dbReference>
<name>A0A917B4H1_9MICO</name>
<evidence type="ECO:0008006" key="3">
    <source>
        <dbReference type="Google" id="ProtNLM"/>
    </source>
</evidence>
<dbReference type="InterPro" id="IPR009003">
    <property type="entry name" value="Peptidase_S1_PA"/>
</dbReference>
<evidence type="ECO:0000313" key="1">
    <source>
        <dbReference type="EMBL" id="GGF18111.1"/>
    </source>
</evidence>
<organism evidence="1 2">
    <name type="scientific">Subtercola lobariae</name>
    <dbReference type="NCBI Taxonomy" id="1588641"/>
    <lineage>
        <taxon>Bacteria</taxon>
        <taxon>Bacillati</taxon>
        <taxon>Actinomycetota</taxon>
        <taxon>Actinomycetes</taxon>
        <taxon>Micrococcales</taxon>
        <taxon>Microbacteriaceae</taxon>
        <taxon>Subtercola</taxon>
    </lineage>
</organism>
<reference evidence="1 2" key="1">
    <citation type="journal article" date="2014" name="Int. J. Syst. Evol. Microbiol.">
        <title>Complete genome sequence of Corynebacterium casei LMG S-19264T (=DSM 44701T), isolated from a smear-ripened cheese.</title>
        <authorList>
            <consortium name="US DOE Joint Genome Institute (JGI-PGF)"/>
            <person name="Walter F."/>
            <person name="Albersmeier A."/>
            <person name="Kalinowski J."/>
            <person name="Ruckert C."/>
        </authorList>
    </citation>
    <scope>NUCLEOTIDE SEQUENCE [LARGE SCALE GENOMIC DNA]</scope>
    <source>
        <strain evidence="1 2">CGMCC 1.12976</strain>
    </source>
</reference>
<dbReference type="Proteomes" id="UP000598775">
    <property type="component" value="Unassembled WGS sequence"/>
</dbReference>